<sequence length="187" mass="20533">MTLLTLGILLWAAVHFIPSLAQPVKQSLVGKLGENGYKGVFSLLMFTALALIIFGWRSVEEPTYYWFLPMWSRHLGMGLVLVAFILMGAAQAPTRLKQYVRHPQLTGVALWAAAHLLMNGDSRSVVLFGGLGLWAIIEMIAINRREGPWVKPEIPSLGRELGFLAISLAVFVAVALAHPWIAGVALF</sequence>
<protein>
    <submittedName>
        <fullName evidence="7">NnrU protein</fullName>
    </submittedName>
</protein>
<name>A0A5P9NNG4_9GAMM</name>
<evidence type="ECO:0000256" key="2">
    <source>
        <dbReference type="ARBA" id="ARBA00022692"/>
    </source>
</evidence>
<keyword evidence="3 5" id="KW-1133">Transmembrane helix</keyword>
<evidence type="ECO:0000313" key="7">
    <source>
        <dbReference type="EMBL" id="QFU77370.1"/>
    </source>
</evidence>
<feature type="transmembrane region" description="Helical" evidence="5">
    <location>
        <begin position="71"/>
        <end position="90"/>
    </location>
</feature>
<dbReference type="Proteomes" id="UP000326287">
    <property type="component" value="Chromosome"/>
</dbReference>
<comment type="subcellular location">
    <subcellularLocation>
        <location evidence="1">Membrane</location>
        <topology evidence="1">Multi-pass membrane protein</topology>
    </subcellularLocation>
</comment>
<evidence type="ECO:0000259" key="6">
    <source>
        <dbReference type="Pfam" id="PF07298"/>
    </source>
</evidence>
<feature type="transmembrane region" description="Helical" evidence="5">
    <location>
        <begin position="39"/>
        <end position="59"/>
    </location>
</feature>
<dbReference type="GO" id="GO:0016020">
    <property type="term" value="C:membrane"/>
    <property type="evidence" value="ECO:0007669"/>
    <property type="project" value="UniProtKB-SubCell"/>
</dbReference>
<evidence type="ECO:0000313" key="8">
    <source>
        <dbReference type="Proteomes" id="UP000326287"/>
    </source>
</evidence>
<dbReference type="AlphaFoldDB" id="A0A5P9NNG4"/>
<keyword evidence="2 5" id="KW-0812">Transmembrane</keyword>
<dbReference type="OrthoDB" id="5293641at2"/>
<accession>A0A5P9NNG4</accession>
<keyword evidence="8" id="KW-1185">Reference proteome</keyword>
<dbReference type="KEGG" id="halc:EY643_17810"/>
<dbReference type="EMBL" id="CP036422">
    <property type="protein sequence ID" value="QFU77370.1"/>
    <property type="molecule type" value="Genomic_DNA"/>
</dbReference>
<feature type="transmembrane region" description="Helical" evidence="5">
    <location>
        <begin position="125"/>
        <end position="142"/>
    </location>
</feature>
<evidence type="ECO:0000256" key="4">
    <source>
        <dbReference type="ARBA" id="ARBA00023136"/>
    </source>
</evidence>
<organism evidence="7 8">
    <name type="scientific">Halioglobus maricola</name>
    <dbReference type="NCBI Taxonomy" id="2601894"/>
    <lineage>
        <taxon>Bacteria</taxon>
        <taxon>Pseudomonadati</taxon>
        <taxon>Pseudomonadota</taxon>
        <taxon>Gammaproteobacteria</taxon>
        <taxon>Cellvibrionales</taxon>
        <taxon>Halieaceae</taxon>
        <taxon>Halioglobus</taxon>
    </lineage>
</organism>
<evidence type="ECO:0000256" key="5">
    <source>
        <dbReference type="SAM" id="Phobius"/>
    </source>
</evidence>
<proteinExistence type="predicted"/>
<gene>
    <name evidence="7" type="ORF">EY643_17810</name>
</gene>
<keyword evidence="4 5" id="KW-0472">Membrane</keyword>
<dbReference type="RefSeq" id="WP_153240516.1">
    <property type="nucleotide sequence ID" value="NZ_CP036422.1"/>
</dbReference>
<feature type="domain" description="NnrU" evidence="6">
    <location>
        <begin position="4"/>
        <end position="185"/>
    </location>
</feature>
<reference evidence="7 8" key="1">
    <citation type="submission" date="2019-02" db="EMBL/GenBank/DDBJ databases">
        <authorList>
            <person name="Li S.-H."/>
        </authorList>
    </citation>
    <scope>NUCLEOTIDE SEQUENCE [LARGE SCALE GENOMIC DNA]</scope>
    <source>
        <strain evidence="7 8">IMCC14385</strain>
    </source>
</reference>
<evidence type="ECO:0000256" key="1">
    <source>
        <dbReference type="ARBA" id="ARBA00004141"/>
    </source>
</evidence>
<dbReference type="InterPro" id="IPR009915">
    <property type="entry name" value="NnrU_dom"/>
</dbReference>
<feature type="transmembrane region" description="Helical" evidence="5">
    <location>
        <begin position="162"/>
        <end position="186"/>
    </location>
</feature>
<evidence type="ECO:0000256" key="3">
    <source>
        <dbReference type="ARBA" id="ARBA00022989"/>
    </source>
</evidence>
<dbReference type="Pfam" id="PF07298">
    <property type="entry name" value="NnrU"/>
    <property type="match status" value="1"/>
</dbReference>